<dbReference type="InterPro" id="IPR036388">
    <property type="entry name" value="WH-like_DNA-bd_sf"/>
</dbReference>
<dbReference type="STRING" id="1792845.BC343_06295"/>
<dbReference type="Pfam" id="PF04542">
    <property type="entry name" value="Sigma70_r2"/>
    <property type="match status" value="1"/>
</dbReference>
<evidence type="ECO:0000256" key="4">
    <source>
        <dbReference type="ARBA" id="ARBA00023163"/>
    </source>
</evidence>
<dbReference type="PANTHER" id="PTHR43133:SF46">
    <property type="entry name" value="RNA POLYMERASE SIGMA-70 FACTOR ECF SUBFAMILY"/>
    <property type="match status" value="1"/>
</dbReference>
<dbReference type="NCBIfam" id="TIGR02937">
    <property type="entry name" value="sigma70-ECF"/>
    <property type="match status" value="1"/>
</dbReference>
<dbReference type="Gene3D" id="1.10.10.10">
    <property type="entry name" value="Winged helix-like DNA-binding domain superfamily/Winged helix DNA-binding domain"/>
    <property type="match status" value="1"/>
</dbReference>
<dbReference type="AlphaFoldDB" id="A0A1S9PFN8"/>
<evidence type="ECO:0000256" key="2">
    <source>
        <dbReference type="ARBA" id="ARBA00023015"/>
    </source>
</evidence>
<reference evidence="7 8" key="1">
    <citation type="submission" date="2016-07" db="EMBL/GenBank/DDBJ databases">
        <title>Genomic analysis of zinc-resistant bacterium Mucilaginibacter pedocola TBZ30.</title>
        <authorList>
            <person name="Huang J."/>
            <person name="Tang J."/>
        </authorList>
    </citation>
    <scope>NUCLEOTIDE SEQUENCE [LARGE SCALE GENOMIC DNA]</scope>
    <source>
        <strain evidence="7 8">TBZ30</strain>
    </source>
</reference>
<dbReference type="InterPro" id="IPR013324">
    <property type="entry name" value="RNA_pol_sigma_r3/r4-like"/>
</dbReference>
<keyword evidence="8" id="KW-1185">Reference proteome</keyword>
<dbReference type="Gene3D" id="1.10.1740.10">
    <property type="match status" value="1"/>
</dbReference>
<proteinExistence type="inferred from homology"/>
<feature type="domain" description="RNA polymerase sigma factor 70 region 4 type 2" evidence="6">
    <location>
        <begin position="124"/>
        <end position="167"/>
    </location>
</feature>
<dbReference type="InterPro" id="IPR013325">
    <property type="entry name" value="RNA_pol_sigma_r2"/>
</dbReference>
<dbReference type="PANTHER" id="PTHR43133">
    <property type="entry name" value="RNA POLYMERASE ECF-TYPE SIGMA FACTO"/>
    <property type="match status" value="1"/>
</dbReference>
<dbReference type="InterPro" id="IPR013249">
    <property type="entry name" value="RNA_pol_sigma70_r4_t2"/>
</dbReference>
<dbReference type="GO" id="GO:0003677">
    <property type="term" value="F:DNA binding"/>
    <property type="evidence" value="ECO:0007669"/>
    <property type="project" value="InterPro"/>
</dbReference>
<comment type="similarity">
    <text evidence="1">Belongs to the sigma-70 factor family. ECF subfamily.</text>
</comment>
<accession>A0A1S9PFN8</accession>
<dbReference type="InterPro" id="IPR014327">
    <property type="entry name" value="RNA_pol_sigma70_bacteroid"/>
</dbReference>
<feature type="domain" description="RNA polymerase sigma-70 region 2" evidence="5">
    <location>
        <begin position="26"/>
        <end position="92"/>
    </location>
</feature>
<dbReference type="InterPro" id="IPR039425">
    <property type="entry name" value="RNA_pol_sigma-70-like"/>
</dbReference>
<dbReference type="GO" id="GO:0016987">
    <property type="term" value="F:sigma factor activity"/>
    <property type="evidence" value="ECO:0007669"/>
    <property type="project" value="UniProtKB-KW"/>
</dbReference>
<dbReference type="SUPFAM" id="SSF88946">
    <property type="entry name" value="Sigma2 domain of RNA polymerase sigma factors"/>
    <property type="match status" value="1"/>
</dbReference>
<sequence>MPLQQYTDQQLLAQWKKGSKRAFDVLFNRYFYKLHQYTLKRLNNRELAEELVMDVLLRLWQHKDNLSEDNSLNAYLFRSVMNAIVDHLRKNAIQTLTMEGLNLDHLSVPGHEDHLHQQDLNNIYLETLNGLSTKRKRSFELSRHEGMSHKEIAAEMDISVSTVKQHINATLGVLRETMKEHTDVAFTLFFAVFIF</sequence>
<evidence type="ECO:0000259" key="5">
    <source>
        <dbReference type="Pfam" id="PF04542"/>
    </source>
</evidence>
<gene>
    <name evidence="7" type="ORF">BC343_06295</name>
</gene>
<evidence type="ECO:0000313" key="7">
    <source>
        <dbReference type="EMBL" id="OOQ59761.1"/>
    </source>
</evidence>
<dbReference type="GO" id="GO:0006352">
    <property type="term" value="P:DNA-templated transcription initiation"/>
    <property type="evidence" value="ECO:0007669"/>
    <property type="project" value="InterPro"/>
</dbReference>
<evidence type="ECO:0000256" key="3">
    <source>
        <dbReference type="ARBA" id="ARBA00023082"/>
    </source>
</evidence>
<organism evidence="7 8">
    <name type="scientific">Mucilaginibacter pedocola</name>
    <dbReference type="NCBI Taxonomy" id="1792845"/>
    <lineage>
        <taxon>Bacteria</taxon>
        <taxon>Pseudomonadati</taxon>
        <taxon>Bacteroidota</taxon>
        <taxon>Sphingobacteriia</taxon>
        <taxon>Sphingobacteriales</taxon>
        <taxon>Sphingobacteriaceae</taxon>
        <taxon>Mucilaginibacter</taxon>
    </lineage>
</organism>
<dbReference type="InterPro" id="IPR007627">
    <property type="entry name" value="RNA_pol_sigma70_r2"/>
</dbReference>
<keyword evidence="3" id="KW-0731">Sigma factor</keyword>
<dbReference type="SUPFAM" id="SSF88659">
    <property type="entry name" value="Sigma3 and sigma4 domains of RNA polymerase sigma factors"/>
    <property type="match status" value="1"/>
</dbReference>
<evidence type="ECO:0000259" key="6">
    <source>
        <dbReference type="Pfam" id="PF08281"/>
    </source>
</evidence>
<dbReference type="NCBIfam" id="TIGR02985">
    <property type="entry name" value="Sig70_bacteroi1"/>
    <property type="match status" value="1"/>
</dbReference>
<evidence type="ECO:0000313" key="8">
    <source>
        <dbReference type="Proteomes" id="UP000189739"/>
    </source>
</evidence>
<evidence type="ECO:0008006" key="9">
    <source>
        <dbReference type="Google" id="ProtNLM"/>
    </source>
</evidence>
<dbReference type="EMBL" id="MBTF01000012">
    <property type="protein sequence ID" value="OOQ59761.1"/>
    <property type="molecule type" value="Genomic_DNA"/>
</dbReference>
<dbReference type="Proteomes" id="UP000189739">
    <property type="component" value="Unassembled WGS sequence"/>
</dbReference>
<protein>
    <recommendedName>
        <fullName evidence="9">HTH luxR-type domain-containing protein</fullName>
    </recommendedName>
</protein>
<comment type="caution">
    <text evidence="7">The sequence shown here is derived from an EMBL/GenBank/DDBJ whole genome shotgun (WGS) entry which is preliminary data.</text>
</comment>
<keyword evidence="4" id="KW-0804">Transcription</keyword>
<dbReference type="Pfam" id="PF08281">
    <property type="entry name" value="Sigma70_r4_2"/>
    <property type="match status" value="1"/>
</dbReference>
<dbReference type="RefSeq" id="WP_078348514.1">
    <property type="nucleotide sequence ID" value="NZ_MBTF01000012.1"/>
</dbReference>
<dbReference type="InterPro" id="IPR014284">
    <property type="entry name" value="RNA_pol_sigma-70_dom"/>
</dbReference>
<name>A0A1S9PFN8_9SPHI</name>
<evidence type="ECO:0000256" key="1">
    <source>
        <dbReference type="ARBA" id="ARBA00010641"/>
    </source>
</evidence>
<keyword evidence="2" id="KW-0805">Transcription regulation</keyword>
<dbReference type="OrthoDB" id="711087at2"/>